<sequence length="297" mass="33078">MSIQFSQLASGSRGNVGFLQSGGQSVLIDVGLSPRTLQSRLATIGADVRSIRAAVLTHTHGDHWKPRSLDWLLQHRIPLFCHADHFLSMGYAWTELERMKALGLVHFFLPNEPFRVTDRISATPFWVSHDARPTFGFRFEEQALFGPLWSMAYASDLGTWDQSQLQAMANVDLLAVEFNHDEAMERRSSRPRYLIDRVLGNEGHLSNRQASELVQEVVAHSRDVLLKHLILLHLSGECNTAPLARSAAEVALFRGRSSAQILVAQQDRALPCVSLLRAKRPVQRGDSVSASGIVPVE</sequence>
<name>A0A6C2YQK9_9BACT</name>
<dbReference type="Proteomes" id="UP000464378">
    <property type="component" value="Chromosome"/>
</dbReference>
<gene>
    <name evidence="2" type="ORF">GMBLW1_00320</name>
</gene>
<accession>A0A6C2YQK9</accession>
<evidence type="ECO:0000313" key="3">
    <source>
        <dbReference type="Proteomes" id="UP000464378"/>
    </source>
</evidence>
<dbReference type="InParanoid" id="A0A6C2YQK9"/>
<protein>
    <recommendedName>
        <fullName evidence="1">Metallo-beta-lactamase domain-containing protein</fullName>
    </recommendedName>
</protein>
<dbReference type="InterPro" id="IPR001279">
    <property type="entry name" value="Metallo-B-lactamas"/>
</dbReference>
<keyword evidence="2" id="KW-0378">Hydrolase</keyword>
<dbReference type="PANTHER" id="PTHR47619:SF1">
    <property type="entry name" value="EXODEOXYRIBONUCLEASE WALJ"/>
    <property type="match status" value="1"/>
</dbReference>
<dbReference type="PANTHER" id="PTHR47619">
    <property type="entry name" value="METALLO-HYDROLASE YYCJ-RELATED"/>
    <property type="match status" value="1"/>
</dbReference>
<feature type="domain" description="Metallo-beta-lactamase" evidence="1">
    <location>
        <begin position="26"/>
        <end position="219"/>
    </location>
</feature>
<dbReference type="RefSeq" id="WP_162659072.1">
    <property type="nucleotide sequence ID" value="NZ_LR593887.1"/>
</dbReference>
<dbReference type="Pfam" id="PF12706">
    <property type="entry name" value="Lactamase_B_2"/>
    <property type="match status" value="1"/>
</dbReference>
<dbReference type="Gene3D" id="3.60.15.10">
    <property type="entry name" value="Ribonuclease Z/Hydroxyacylglutathione hydrolase-like"/>
    <property type="match status" value="1"/>
</dbReference>
<dbReference type="EMBL" id="LR586016">
    <property type="protein sequence ID" value="VIP03928.1"/>
    <property type="molecule type" value="Genomic_DNA"/>
</dbReference>
<reference evidence="2" key="1">
    <citation type="submission" date="2019-04" db="EMBL/GenBank/DDBJ databases">
        <authorList>
            <consortium name="Science for Life Laboratories"/>
        </authorList>
    </citation>
    <scope>NUCLEOTIDE SEQUENCE</scope>
    <source>
        <strain evidence="2">MBLW1</strain>
    </source>
</reference>
<dbReference type="KEGG" id="tim:GMBLW1_00320"/>
<keyword evidence="3" id="KW-1185">Reference proteome</keyword>
<organism evidence="2">
    <name type="scientific">Tuwongella immobilis</name>
    <dbReference type="NCBI Taxonomy" id="692036"/>
    <lineage>
        <taxon>Bacteria</taxon>
        <taxon>Pseudomonadati</taxon>
        <taxon>Planctomycetota</taxon>
        <taxon>Planctomycetia</taxon>
        <taxon>Gemmatales</taxon>
        <taxon>Gemmataceae</taxon>
        <taxon>Tuwongella</taxon>
    </lineage>
</organism>
<dbReference type="GO" id="GO:0016787">
    <property type="term" value="F:hydrolase activity"/>
    <property type="evidence" value="ECO:0007669"/>
    <property type="project" value="UniProtKB-KW"/>
</dbReference>
<dbReference type="SUPFAM" id="SSF56281">
    <property type="entry name" value="Metallo-hydrolase/oxidoreductase"/>
    <property type="match status" value="1"/>
</dbReference>
<evidence type="ECO:0000259" key="1">
    <source>
        <dbReference type="Pfam" id="PF12706"/>
    </source>
</evidence>
<dbReference type="AlphaFoldDB" id="A0A6C2YQK9"/>
<evidence type="ECO:0000313" key="2">
    <source>
        <dbReference type="EMBL" id="VIP03928.1"/>
    </source>
</evidence>
<dbReference type="InterPro" id="IPR052533">
    <property type="entry name" value="WalJ/YycJ-like"/>
</dbReference>
<dbReference type="EMBL" id="LR593887">
    <property type="protein sequence ID" value="VTS05223.1"/>
    <property type="molecule type" value="Genomic_DNA"/>
</dbReference>
<proteinExistence type="predicted"/>
<dbReference type="InterPro" id="IPR036866">
    <property type="entry name" value="RibonucZ/Hydroxyglut_hydro"/>
</dbReference>